<feature type="region of interest" description="Disordered" evidence="1">
    <location>
        <begin position="1139"/>
        <end position="1165"/>
    </location>
</feature>
<keyword evidence="4" id="KW-1185">Reference proteome</keyword>
<dbReference type="Gene3D" id="3.80.10.10">
    <property type="entry name" value="Ribonuclease Inhibitor"/>
    <property type="match status" value="2"/>
</dbReference>
<dbReference type="InterPro" id="IPR032675">
    <property type="entry name" value="LRR_dom_sf"/>
</dbReference>
<dbReference type="PROSITE" id="PS51450">
    <property type="entry name" value="LRR"/>
    <property type="match status" value="1"/>
</dbReference>
<dbReference type="CDD" id="cd00882">
    <property type="entry name" value="Ras_like_GTPase"/>
    <property type="match status" value="1"/>
</dbReference>
<dbReference type="InterPro" id="IPR027417">
    <property type="entry name" value="P-loop_NTPase"/>
</dbReference>
<name>I7M3G8_TETTS</name>
<dbReference type="PROSITE" id="PS50011">
    <property type="entry name" value="PROTEIN_KINASE_DOM"/>
    <property type="match status" value="1"/>
</dbReference>
<sequence>MDKYINQLEIEQIGQLDKKLSQNSQGNQQNEGENSQPFSSQIAPSEGENRGGIPNLQPEKQNSNVYENNSSKIQSDFDENDDLDDSDSLSTLSSKVENNQKDSLSESSLKNGRRNSLENQEQSGQVGRRNRSFDKNNNIFLEWNNIYYKANLQNAEEIDLKQQYNIYEDLKQGQRYNSDVVIKLVNQQYQDQFTCMTKDGCSYMNADCTKIIKVFEENSGHNKQTVRINLVKILQSLEGGYEDLIQYFSIASLTRYLSSAGEKEASFYILEFEIGLNTLFNVLKLLKDKQINLQLMQSLFQGFVDNLLQMHARFEIMNQFGLHSIYLHSKNIYFIDFFDESKTFENPKSDLNYVQEGDNLVSNKDQVDYFKKDIYNIAKCLISIEMIKEGYSFFHVLELFQKDKVDDHVNDYNKQEGNKNQPQFNFLLYATKHNCNQYFLKTKKFIAIEENQIIMYEVKNIIEEMLQEDPSKRLSSVKLAMICQKSNLLMRDIMYPYINEFPPTFQLDQDNNTKILNYPFKPIQQTQDIENHATITKNGEKIFEGTVDILRKPVDICEAQIFQFYVFKGFFIQGFPYMKAQLKCQNNTIIEGDCFNFIFKQWLIKSKILQEVKIMNLFQISSWINRNKSQIELPNIIIAGDNKKIVKLNSNFVMDIKIFEQVNQIISNIELINMNNIDVKLIQNSQDIIEKLKNVKYLTLALDTEEKIVFLIKYLNSQFCQNLEVLDISNSTKLDYKDYELNKTINNANGYFTKLNTIILTNCKSSAPNSFLGILINCESFRKIQTLVLDDTYVDQGIFSKFFESPYLSTLKNLSLNEVAGINDQSVVQLSERISKFKNIVKLNLSGMLKKNFNKNLFTDSNISAFKKLASCMSYLIFLEKLVLDDSYLNDSVLESMAKSNMPSLEKIYLRRQQKVTYKGINYLLQTQNFRNLKLINCNSSSSVTLPKNIISHIEVSVMGCKSVNSTNVSEFLKSNPSAQSIRFDAKNIASDVITAINLSKYLKRITLYCSDSTEISKIILLLKNIDNIKKIQFVINFHLSKSFIIESDNEFLGQNQYKRTKPNNGTVQQTIDDFRSEIYKCMESKFIKEQILENLIIHNQLFASFYNDQNFIEQVDISSFISLSISTDDYKENLIQAEKNSNQEPENKKKQQVEPSILPSSQSSQQKLIDTIQAVSGQDQSENHLNNELKKKFYNQQNTLCKMQYLEDLKNFLQNSNLIKNQQSINLTPFQIGPDEINFITFSANLSSVQSLILQNSMLRSQDLKLLSHSALSLNNLTHIDLSNNKLPIINGLISLLQTEALPKLSSIKLGQFKIKILLKNVTQYFRRVSVPLTYIQNFPKFNVDNKIKVMIQNNVSNKKYLETLDFYVKKGDFVNASNNQFGYLKILMCPYISFYIKNCQKYPEQTHNLHRLMRFWRIKEMSNQIQGQSVVEQKVDQLKLKQNSHLTLTVIGHELAGKKSIVESFLQNNLNDGQELVDIKKNHNKNQSSSLNSFNMGMKYFLTEFQSEQTKINLTMKVMHSNPLFNQLRLNHLRDCDGICIIYDTSRKDIGSEMMQYLYEVHLFKYQKPVYVVANNFKNKKSANIFDLQNLIPDIKYTDVSLSNLQSIKNFFNQISKDALITKMKKPVFSSNLLRELSEELTHLHLDEFELKFDFLKVRNKVDIDSLKQFCQEQKENETINKMEFLIYNWGNYGKSTEELLNKLGDQKINVQIKNSIQAYINV</sequence>
<accession>I7M3G8</accession>
<evidence type="ECO:0000313" key="4">
    <source>
        <dbReference type="Proteomes" id="UP000009168"/>
    </source>
</evidence>
<dbReference type="RefSeq" id="XP_001023368.2">
    <property type="nucleotide sequence ID" value="XM_001023368.2"/>
</dbReference>
<dbReference type="GeneID" id="7843789"/>
<feature type="compositionally biased region" description="Low complexity" evidence="1">
    <location>
        <begin position="21"/>
        <end position="36"/>
    </location>
</feature>
<protein>
    <recommendedName>
        <fullName evidence="2">Protein kinase domain-containing protein</fullName>
    </recommendedName>
</protein>
<dbReference type="InterPro" id="IPR000719">
    <property type="entry name" value="Prot_kinase_dom"/>
</dbReference>
<proteinExistence type="predicted"/>
<dbReference type="Proteomes" id="UP000009168">
    <property type="component" value="Unassembled WGS sequence"/>
</dbReference>
<feature type="region of interest" description="Disordered" evidence="1">
    <location>
        <begin position="16"/>
        <end position="131"/>
    </location>
</feature>
<dbReference type="OrthoDB" id="1870722at2759"/>
<dbReference type="SUPFAM" id="SSF52047">
    <property type="entry name" value="RNI-like"/>
    <property type="match status" value="1"/>
</dbReference>
<reference evidence="4" key="1">
    <citation type="journal article" date="2006" name="PLoS Biol.">
        <title>Macronuclear genome sequence of the ciliate Tetrahymena thermophila, a model eukaryote.</title>
        <authorList>
            <person name="Eisen J.A."/>
            <person name="Coyne R.S."/>
            <person name="Wu M."/>
            <person name="Wu D."/>
            <person name="Thiagarajan M."/>
            <person name="Wortman J.R."/>
            <person name="Badger J.H."/>
            <person name="Ren Q."/>
            <person name="Amedeo P."/>
            <person name="Jones K.M."/>
            <person name="Tallon L.J."/>
            <person name="Delcher A.L."/>
            <person name="Salzberg S.L."/>
            <person name="Silva J.C."/>
            <person name="Haas B.J."/>
            <person name="Majoros W.H."/>
            <person name="Farzad M."/>
            <person name="Carlton J.M."/>
            <person name="Smith R.K. Jr."/>
            <person name="Garg J."/>
            <person name="Pearlman R.E."/>
            <person name="Karrer K.M."/>
            <person name="Sun L."/>
            <person name="Manning G."/>
            <person name="Elde N.C."/>
            <person name="Turkewitz A.P."/>
            <person name="Asai D.J."/>
            <person name="Wilkes D.E."/>
            <person name="Wang Y."/>
            <person name="Cai H."/>
            <person name="Collins K."/>
            <person name="Stewart B.A."/>
            <person name="Lee S.R."/>
            <person name="Wilamowska K."/>
            <person name="Weinberg Z."/>
            <person name="Ruzzo W.L."/>
            <person name="Wloga D."/>
            <person name="Gaertig J."/>
            <person name="Frankel J."/>
            <person name="Tsao C.-C."/>
            <person name="Gorovsky M.A."/>
            <person name="Keeling P.J."/>
            <person name="Waller R.F."/>
            <person name="Patron N.J."/>
            <person name="Cherry J.M."/>
            <person name="Stover N.A."/>
            <person name="Krieger C.J."/>
            <person name="del Toro C."/>
            <person name="Ryder H.F."/>
            <person name="Williamson S.C."/>
            <person name="Barbeau R.A."/>
            <person name="Hamilton E.P."/>
            <person name="Orias E."/>
        </authorList>
    </citation>
    <scope>NUCLEOTIDE SEQUENCE [LARGE SCALE GENOMIC DNA]</scope>
    <source>
        <strain evidence="4">SB210</strain>
    </source>
</reference>
<evidence type="ECO:0000259" key="2">
    <source>
        <dbReference type="PROSITE" id="PS50011"/>
    </source>
</evidence>
<organism evidence="3 4">
    <name type="scientific">Tetrahymena thermophila (strain SB210)</name>
    <dbReference type="NCBI Taxonomy" id="312017"/>
    <lineage>
        <taxon>Eukaryota</taxon>
        <taxon>Sar</taxon>
        <taxon>Alveolata</taxon>
        <taxon>Ciliophora</taxon>
        <taxon>Intramacronucleata</taxon>
        <taxon>Oligohymenophorea</taxon>
        <taxon>Hymenostomatida</taxon>
        <taxon>Tetrahymenina</taxon>
        <taxon>Tetrahymenidae</taxon>
        <taxon>Tetrahymena</taxon>
    </lineage>
</organism>
<dbReference type="KEGG" id="tet:TTHERM_00446040"/>
<dbReference type="InParanoid" id="I7M3G8"/>
<dbReference type="InterPro" id="IPR001611">
    <property type="entry name" value="Leu-rich_rpt"/>
</dbReference>
<dbReference type="GO" id="GO:0004672">
    <property type="term" value="F:protein kinase activity"/>
    <property type="evidence" value="ECO:0007669"/>
    <property type="project" value="InterPro"/>
</dbReference>
<feature type="compositionally biased region" description="Polar residues" evidence="1">
    <location>
        <begin position="58"/>
        <end position="74"/>
    </location>
</feature>
<feature type="domain" description="Protein kinase" evidence="2">
    <location>
        <begin position="164"/>
        <end position="498"/>
    </location>
</feature>
<evidence type="ECO:0000256" key="1">
    <source>
        <dbReference type="SAM" id="MobiDB-lite"/>
    </source>
</evidence>
<dbReference type="EMBL" id="GG662504">
    <property type="protein sequence ID" value="EAS03123.2"/>
    <property type="molecule type" value="Genomic_DNA"/>
</dbReference>
<gene>
    <name evidence="3" type="ORF">TTHERM_00446040</name>
</gene>
<dbReference type="Gene3D" id="3.40.50.300">
    <property type="entry name" value="P-loop containing nucleotide triphosphate hydrolases"/>
    <property type="match status" value="1"/>
</dbReference>
<feature type="compositionally biased region" description="Acidic residues" evidence="1">
    <location>
        <begin position="76"/>
        <end position="87"/>
    </location>
</feature>
<evidence type="ECO:0000313" key="3">
    <source>
        <dbReference type="EMBL" id="EAS03123.2"/>
    </source>
</evidence>
<dbReference type="SUPFAM" id="SSF52540">
    <property type="entry name" value="P-loop containing nucleoside triphosphate hydrolases"/>
    <property type="match status" value="1"/>
</dbReference>
<dbReference type="GO" id="GO:0005524">
    <property type="term" value="F:ATP binding"/>
    <property type="evidence" value="ECO:0007669"/>
    <property type="project" value="InterPro"/>
</dbReference>